<keyword evidence="3" id="KW-0812">Transmembrane</keyword>
<keyword evidence="4" id="KW-0472">Membrane</keyword>
<dbReference type="PANTHER" id="PTHR30026:SF20">
    <property type="entry name" value="OUTER MEMBRANE PROTEIN TOLC"/>
    <property type="match status" value="1"/>
</dbReference>
<gene>
    <name evidence="7" type="ORF">F0145_14365</name>
</gene>
<proteinExistence type="predicted"/>
<evidence type="ECO:0000313" key="7">
    <source>
        <dbReference type="EMBL" id="KAA5544862.1"/>
    </source>
</evidence>
<name>A0A5M6DEZ9_9BACT</name>
<comment type="caution">
    <text evidence="7">The sequence shown here is derived from an EMBL/GenBank/DDBJ whole genome shotgun (WGS) entry which is preliminary data.</text>
</comment>
<evidence type="ECO:0000256" key="2">
    <source>
        <dbReference type="ARBA" id="ARBA00022452"/>
    </source>
</evidence>
<dbReference type="GO" id="GO:0015288">
    <property type="term" value="F:porin activity"/>
    <property type="evidence" value="ECO:0007669"/>
    <property type="project" value="TreeGrafter"/>
</dbReference>
<evidence type="ECO:0000313" key="8">
    <source>
        <dbReference type="Proteomes" id="UP000323426"/>
    </source>
</evidence>
<keyword evidence="5" id="KW-0998">Cell outer membrane</keyword>
<feature type="coiled-coil region" evidence="6">
    <location>
        <begin position="216"/>
        <end position="243"/>
    </location>
</feature>
<dbReference type="EMBL" id="VWSF01000010">
    <property type="protein sequence ID" value="KAA5544862.1"/>
    <property type="molecule type" value="Genomic_DNA"/>
</dbReference>
<dbReference type="GO" id="GO:1990281">
    <property type="term" value="C:efflux pump complex"/>
    <property type="evidence" value="ECO:0007669"/>
    <property type="project" value="TreeGrafter"/>
</dbReference>
<accession>A0A5M6DEZ9</accession>
<dbReference type="AlphaFoldDB" id="A0A5M6DEZ9"/>
<evidence type="ECO:0000256" key="3">
    <source>
        <dbReference type="ARBA" id="ARBA00022692"/>
    </source>
</evidence>
<evidence type="ECO:0000256" key="1">
    <source>
        <dbReference type="ARBA" id="ARBA00004442"/>
    </source>
</evidence>
<dbReference type="GO" id="GO:0015562">
    <property type="term" value="F:efflux transmembrane transporter activity"/>
    <property type="evidence" value="ECO:0007669"/>
    <property type="project" value="InterPro"/>
</dbReference>
<evidence type="ECO:0000256" key="4">
    <source>
        <dbReference type="ARBA" id="ARBA00023136"/>
    </source>
</evidence>
<evidence type="ECO:0000256" key="5">
    <source>
        <dbReference type="ARBA" id="ARBA00023237"/>
    </source>
</evidence>
<reference evidence="7 8" key="1">
    <citation type="submission" date="2019-09" db="EMBL/GenBank/DDBJ databases">
        <title>Genome sequence and assembly of Adhaeribacter sp.</title>
        <authorList>
            <person name="Chhetri G."/>
        </authorList>
    </citation>
    <scope>NUCLEOTIDE SEQUENCE [LARGE SCALE GENOMIC DNA]</scope>
    <source>
        <strain evidence="7 8">DK36</strain>
    </source>
</reference>
<comment type="subcellular location">
    <subcellularLocation>
        <location evidence="1">Cell outer membrane</location>
    </subcellularLocation>
</comment>
<protein>
    <submittedName>
        <fullName evidence="7">TolC family protein</fullName>
    </submittedName>
</protein>
<dbReference type="PANTHER" id="PTHR30026">
    <property type="entry name" value="OUTER MEMBRANE PROTEIN TOLC"/>
    <property type="match status" value="1"/>
</dbReference>
<evidence type="ECO:0000256" key="6">
    <source>
        <dbReference type="SAM" id="Coils"/>
    </source>
</evidence>
<keyword evidence="6" id="KW-0175">Coiled coil</keyword>
<organism evidence="7 8">
    <name type="scientific">Adhaeribacter rhizoryzae</name>
    <dbReference type="NCBI Taxonomy" id="2607907"/>
    <lineage>
        <taxon>Bacteria</taxon>
        <taxon>Pseudomonadati</taxon>
        <taxon>Bacteroidota</taxon>
        <taxon>Cytophagia</taxon>
        <taxon>Cytophagales</taxon>
        <taxon>Hymenobacteraceae</taxon>
        <taxon>Adhaeribacter</taxon>
    </lineage>
</organism>
<dbReference type="InterPro" id="IPR051906">
    <property type="entry name" value="TolC-like"/>
</dbReference>
<dbReference type="GO" id="GO:0009279">
    <property type="term" value="C:cell outer membrane"/>
    <property type="evidence" value="ECO:0007669"/>
    <property type="project" value="UniProtKB-SubCell"/>
</dbReference>
<dbReference type="Proteomes" id="UP000323426">
    <property type="component" value="Unassembled WGS sequence"/>
</dbReference>
<sequence length="453" mass="51836">MMLSTKVKYSENIAKHLNSTFQGGRGSLTIINNSLSKVFYLLILLGLGSGFQVQAQTQTKPRVLTLDSVLLYIHHYNLMLQEHDLETLATKTYAEGAKSWMAPMVGGGVFMAPYPGQNVMDSRDKGSVMFSAQQDIPNPAKLKAKEKYLQSKAAIEEESHEVMYNQFRAQAKAAYYGWVVQEKKKAVLQENRRIMEFMLKLAKVRYPLNQGSLGNIYKAEARLHEVENMLLMAENEIQMKNIQLNMLMSFPPTTRFVIDTLVKMPEAALLPDTATLTTFRSDVRQLDRTIESMRLNLKLENLERKPDFSLRFDHMTPRAGMMPQQFTAMGMISIPIAPWSARMYKANSKAMNLEIQAMQRGRLNLLNEAQSMLSNMALELNTKRTQVTNYQSKILPALKKNYQTTLLRYEQNTAQLPEVVDAWEALNMAQMEFLNNLEQLYLIGVNYEKELEK</sequence>
<dbReference type="RefSeq" id="WP_150089110.1">
    <property type="nucleotide sequence ID" value="NZ_VWSF01000010.1"/>
</dbReference>
<keyword evidence="2" id="KW-1134">Transmembrane beta strand</keyword>
<dbReference type="SUPFAM" id="SSF56954">
    <property type="entry name" value="Outer membrane efflux proteins (OEP)"/>
    <property type="match status" value="1"/>
</dbReference>
<dbReference type="Gene3D" id="1.20.1600.10">
    <property type="entry name" value="Outer membrane efflux proteins (OEP)"/>
    <property type="match status" value="1"/>
</dbReference>
<keyword evidence="8" id="KW-1185">Reference proteome</keyword>